<dbReference type="Pfam" id="PF03883">
    <property type="entry name" value="H2O2_YaaD"/>
    <property type="match status" value="1"/>
</dbReference>
<organism evidence="2 3">
    <name type="scientific">Nonlabens spongiae</name>
    <dbReference type="NCBI Taxonomy" id="331648"/>
    <lineage>
        <taxon>Bacteria</taxon>
        <taxon>Pseudomonadati</taxon>
        <taxon>Bacteroidota</taxon>
        <taxon>Flavobacteriia</taxon>
        <taxon>Flavobacteriales</taxon>
        <taxon>Flavobacteriaceae</taxon>
        <taxon>Nonlabens</taxon>
    </lineage>
</organism>
<protein>
    <recommendedName>
        <fullName evidence="1">UPF0246 protein BST97_08320</fullName>
    </recommendedName>
</protein>
<sequence length="253" mass="28821">MKILLSPAKSLDYSSALPTPKSTQPQFKDGIKEIHGVMKKMSQKELAELMGISENLAALNYARFSDFSMDFTDNNSRPALFAFDGDVYSGLDAYTMTDEQIKTAQQQIRILSGLYGMLKPLDLIQPYRLEMGTKVAIGQKKNLYAYWRDQLTETLNKELKKNELVVNLASKEYFKAIDKKKLKGELIEPVFKDFKNGKLKVIAFYAKKARGSMARYLVDNKAQNKKAILNFAEDGYAFSEKYTEKSNQPVFVR</sequence>
<comment type="similarity">
    <text evidence="1">Belongs to the UPF0246 family.</text>
</comment>
<dbReference type="EMBL" id="CP019344">
    <property type="protein sequence ID" value="ARN78003.1"/>
    <property type="molecule type" value="Genomic_DNA"/>
</dbReference>
<dbReference type="OrthoDB" id="9777133at2"/>
<dbReference type="GO" id="GO:0005829">
    <property type="term" value="C:cytosol"/>
    <property type="evidence" value="ECO:0007669"/>
    <property type="project" value="TreeGrafter"/>
</dbReference>
<dbReference type="Proteomes" id="UP000193431">
    <property type="component" value="Chromosome"/>
</dbReference>
<dbReference type="GO" id="GO:0033194">
    <property type="term" value="P:response to hydroperoxide"/>
    <property type="evidence" value="ECO:0007669"/>
    <property type="project" value="TreeGrafter"/>
</dbReference>
<evidence type="ECO:0000256" key="1">
    <source>
        <dbReference type="HAMAP-Rule" id="MF_00652"/>
    </source>
</evidence>
<reference evidence="2 3" key="1">
    <citation type="submission" date="2016-11" db="EMBL/GenBank/DDBJ databases">
        <title>Trade-off between light-utilization and light-protection in marine flavobacteria.</title>
        <authorList>
            <person name="Kumagai Y."/>
        </authorList>
    </citation>
    <scope>NUCLEOTIDE SEQUENCE [LARGE SCALE GENOMIC DNA]</scope>
    <source>
        <strain evidence="2 3">JCM 13191</strain>
    </source>
</reference>
<evidence type="ECO:0000313" key="2">
    <source>
        <dbReference type="EMBL" id="ARN78003.1"/>
    </source>
</evidence>
<dbReference type="HAMAP" id="MF_00652">
    <property type="entry name" value="UPF0246"/>
    <property type="match status" value="1"/>
</dbReference>
<dbReference type="PANTHER" id="PTHR30283:SF4">
    <property type="entry name" value="PEROXIDE STRESS RESISTANCE PROTEIN YAAA"/>
    <property type="match status" value="1"/>
</dbReference>
<accession>A0A1W6MK93</accession>
<dbReference type="NCBIfam" id="NF002542">
    <property type="entry name" value="PRK02101.1-3"/>
    <property type="match status" value="1"/>
</dbReference>
<dbReference type="PANTHER" id="PTHR30283">
    <property type="entry name" value="PEROXIDE STRESS RESPONSE PROTEIN YAAA"/>
    <property type="match status" value="1"/>
</dbReference>
<dbReference type="RefSeq" id="WP_085766797.1">
    <property type="nucleotide sequence ID" value="NZ_CP019344.1"/>
</dbReference>
<keyword evidence="3" id="KW-1185">Reference proteome</keyword>
<name>A0A1W6MK93_9FLAO</name>
<proteinExistence type="inferred from homology"/>
<gene>
    <name evidence="2" type="ORF">BST97_08320</name>
</gene>
<evidence type="ECO:0000313" key="3">
    <source>
        <dbReference type="Proteomes" id="UP000193431"/>
    </source>
</evidence>
<dbReference type="InterPro" id="IPR005583">
    <property type="entry name" value="YaaA"/>
</dbReference>
<dbReference type="AlphaFoldDB" id="A0A1W6MK93"/>
<dbReference type="STRING" id="331648.BST97_08320"/>